<dbReference type="EMBL" id="BAABIM010000001">
    <property type="protein sequence ID" value="GAA4672638.1"/>
    <property type="molecule type" value="Genomic_DNA"/>
</dbReference>
<proteinExistence type="predicted"/>
<dbReference type="SUPFAM" id="SSF51735">
    <property type="entry name" value="NAD(P)-binding Rossmann-fold domains"/>
    <property type="match status" value="1"/>
</dbReference>
<comment type="caution">
    <text evidence="1">The sequence shown here is derived from an EMBL/GenBank/DDBJ whole genome shotgun (WGS) entry which is preliminary data.</text>
</comment>
<protein>
    <recommendedName>
        <fullName evidence="3">SDR family NAD(P)-dependent oxidoreductase</fullName>
    </recommendedName>
</protein>
<dbReference type="RefSeq" id="WP_345262669.1">
    <property type="nucleotide sequence ID" value="NZ_BAABIM010000001.1"/>
</dbReference>
<gene>
    <name evidence="1" type="ORF">GCM10023226_06910</name>
</gene>
<evidence type="ECO:0000313" key="1">
    <source>
        <dbReference type="EMBL" id="GAA4672638.1"/>
    </source>
</evidence>
<dbReference type="Proteomes" id="UP001500621">
    <property type="component" value="Unassembled WGS sequence"/>
</dbReference>
<dbReference type="InterPro" id="IPR036291">
    <property type="entry name" value="NAD(P)-bd_dom_sf"/>
</dbReference>
<name>A0ABP8VWM7_9ACTN</name>
<evidence type="ECO:0000313" key="2">
    <source>
        <dbReference type="Proteomes" id="UP001500621"/>
    </source>
</evidence>
<reference evidence="2" key="1">
    <citation type="journal article" date="2019" name="Int. J. Syst. Evol. Microbiol.">
        <title>The Global Catalogue of Microorganisms (GCM) 10K type strain sequencing project: providing services to taxonomists for standard genome sequencing and annotation.</title>
        <authorList>
            <consortium name="The Broad Institute Genomics Platform"/>
            <consortium name="The Broad Institute Genome Sequencing Center for Infectious Disease"/>
            <person name="Wu L."/>
            <person name="Ma J."/>
        </authorList>
    </citation>
    <scope>NUCLEOTIDE SEQUENCE [LARGE SCALE GENOMIC DNA]</scope>
    <source>
        <strain evidence="2">JCM 18127</strain>
    </source>
</reference>
<accession>A0ABP8VWM7</accession>
<keyword evidence="2" id="KW-1185">Reference proteome</keyword>
<evidence type="ECO:0008006" key="3">
    <source>
        <dbReference type="Google" id="ProtNLM"/>
    </source>
</evidence>
<organism evidence="1 2">
    <name type="scientific">Nocardioides nanhaiensis</name>
    <dbReference type="NCBI Taxonomy" id="1476871"/>
    <lineage>
        <taxon>Bacteria</taxon>
        <taxon>Bacillati</taxon>
        <taxon>Actinomycetota</taxon>
        <taxon>Actinomycetes</taxon>
        <taxon>Propionibacteriales</taxon>
        <taxon>Nocardioidaceae</taxon>
        <taxon>Nocardioides</taxon>
    </lineage>
</organism>
<dbReference type="Gene3D" id="3.40.50.720">
    <property type="entry name" value="NAD(P)-binding Rossmann-like Domain"/>
    <property type="match status" value="1"/>
</dbReference>
<sequence length="238" mass="26106">MSPTPPVTPLSPTRPLTRSAALTLRDDAGVLHVVLGHRSRLGVALLSRVGGDDRRELAAVDVPGIEDAAEVRVYVCALGPSHPVAAADDDEERYERELSLVRRVVRGAVAARTPVRVVHVSSVIALAPSGDRLHYGGWKQRVERDLRAVLSAEGATHDLAVVHPGRLVHDHDRGRPQQRLHTRYRDLADVLTAAVRDDGSRHVIGLDARLWLLARGRVRQALATPGRRRPTQQQHGER</sequence>